<comment type="caution">
    <text evidence="2">The sequence shown here is derived from an EMBL/GenBank/DDBJ whole genome shotgun (WGS) entry which is preliminary data.</text>
</comment>
<evidence type="ECO:0000256" key="1">
    <source>
        <dbReference type="SAM" id="MobiDB-lite"/>
    </source>
</evidence>
<reference evidence="3" key="1">
    <citation type="submission" date="2017-05" db="EMBL/GenBank/DDBJ databases">
        <authorList>
            <person name="Barney B.M."/>
        </authorList>
    </citation>
    <scope>NUCLEOTIDE SEQUENCE [LARGE SCALE GENOMIC DNA]</scope>
    <source>
        <strain evidence="3">PSBB022</strain>
    </source>
</reference>
<proteinExistence type="predicted"/>
<evidence type="ECO:0000313" key="2">
    <source>
        <dbReference type="EMBL" id="OZY87449.1"/>
    </source>
</evidence>
<accession>A0A266QDK5</accession>
<organism evidence="2 3">
    <name type="scientific">Cellvibrio mixtus</name>
    <dbReference type="NCBI Taxonomy" id="39650"/>
    <lineage>
        <taxon>Bacteria</taxon>
        <taxon>Pseudomonadati</taxon>
        <taxon>Pseudomonadota</taxon>
        <taxon>Gammaproteobacteria</taxon>
        <taxon>Cellvibrionales</taxon>
        <taxon>Cellvibrionaceae</taxon>
        <taxon>Cellvibrio</taxon>
    </lineage>
</organism>
<feature type="compositionally biased region" description="Polar residues" evidence="1">
    <location>
        <begin position="163"/>
        <end position="190"/>
    </location>
</feature>
<gene>
    <name evidence="2" type="ORF">CBP51_10875</name>
</gene>
<dbReference type="EMBL" id="NHNI01000001">
    <property type="protein sequence ID" value="OZY87449.1"/>
    <property type="molecule type" value="Genomic_DNA"/>
</dbReference>
<dbReference type="Proteomes" id="UP000216101">
    <property type="component" value="Unassembled WGS sequence"/>
</dbReference>
<evidence type="ECO:0000313" key="3">
    <source>
        <dbReference type="Proteomes" id="UP000216101"/>
    </source>
</evidence>
<dbReference type="AlphaFoldDB" id="A0A266QDK5"/>
<protein>
    <submittedName>
        <fullName evidence="2">Uncharacterized protein</fullName>
    </submittedName>
</protein>
<keyword evidence="3" id="KW-1185">Reference proteome</keyword>
<sequence length="299" mass="32085">MRPLDATADLASAADLFDIEIITSDIGGEDNLATVAQTSGDKNFSGKAEQINKALRNPKNITESPALKNIGNANLSITAVDNNLSATEHNRAAVNRYRLPDSRHLPLHIIDKQKSQAAHKRATESTGAAGSAEHYFSINNKHNLPLASEYKQPLLDAVANTVATPSAHESTQHLSPEQITTNPSSLNDSPINKGAINRAAADYETKSTTRLSLSSNLTKEKNQLMPGVYPTDVQLPKTSRAALGQTIAQPTRLHIGTVSIKVIDQHEVTAATTHSTGKTSITRVTAADQSDSRTFIRTL</sequence>
<name>A0A266QDK5_9GAMM</name>
<feature type="region of interest" description="Disordered" evidence="1">
    <location>
        <begin position="163"/>
        <end position="192"/>
    </location>
</feature>